<evidence type="ECO:0000313" key="3">
    <source>
        <dbReference type="EMBL" id="MFD1588519.1"/>
    </source>
</evidence>
<proteinExistence type="predicted"/>
<sequence length="284" mass="31557">MSSRQQPVTVERERFGETESHTVDSEDRPLYDLLADVLDDTSVPDLMPAHMATHCDNLADALDAMTEVYKGRCTRDGLGRYSLSYCRQAQRAIEDYRDAEPATLAAVGCSQSKDDADGLMPARERYSSGYWTVKDRYGKAVADEYCIISAKFGVLSPEEPVADYDRTVDDLRGVPVQSDVRLPNGDNVDTLLDLWALDVYEGLTAWIKQVAGGVDPQDVDLEILLGTTYRNPLETRGVFDRLPHTADLSVSFPFQEIEQARGGNGNQMDWMTDEIEAAQEVADS</sequence>
<feature type="region of interest" description="Disordered" evidence="1">
    <location>
        <begin position="1"/>
        <end position="26"/>
    </location>
</feature>
<evidence type="ECO:0000313" key="4">
    <source>
        <dbReference type="Proteomes" id="UP001597119"/>
    </source>
</evidence>
<comment type="caution">
    <text evidence="3">The sequence shown here is derived from an EMBL/GenBank/DDBJ whole genome shotgun (WGS) entry which is preliminary data.</text>
</comment>
<dbReference type="Proteomes" id="UP001597119">
    <property type="component" value="Unassembled WGS sequence"/>
</dbReference>
<keyword evidence="4" id="KW-1185">Reference proteome</keyword>
<dbReference type="EMBL" id="JBHUDJ010000013">
    <property type="protein sequence ID" value="MFD1588519.1"/>
    <property type="molecule type" value="Genomic_DNA"/>
</dbReference>
<protein>
    <submittedName>
        <fullName evidence="3">DUF6884 domain-containing protein</fullName>
    </submittedName>
</protein>
<accession>A0ABD6CEN0</accession>
<name>A0ABD6CEN0_9EURY</name>
<organism evidence="3 4">
    <name type="scientific">Halorientalis brevis</name>
    <dbReference type="NCBI Taxonomy" id="1126241"/>
    <lineage>
        <taxon>Archaea</taxon>
        <taxon>Methanobacteriati</taxon>
        <taxon>Methanobacteriota</taxon>
        <taxon>Stenosarchaea group</taxon>
        <taxon>Halobacteria</taxon>
        <taxon>Halobacteriales</taxon>
        <taxon>Haloarculaceae</taxon>
        <taxon>Halorientalis</taxon>
    </lineage>
</organism>
<evidence type="ECO:0000259" key="2">
    <source>
        <dbReference type="Pfam" id="PF21818"/>
    </source>
</evidence>
<dbReference type="Pfam" id="PF21818">
    <property type="entry name" value="DUF6884"/>
    <property type="match status" value="1"/>
</dbReference>
<dbReference type="InterPro" id="IPR049251">
    <property type="entry name" value="DUF6884"/>
</dbReference>
<gene>
    <name evidence="3" type="ORF">ACFR9U_16190</name>
</gene>
<dbReference type="RefSeq" id="WP_247382004.1">
    <property type="nucleotide sequence ID" value="NZ_JALLGV010000013.1"/>
</dbReference>
<feature type="domain" description="DUF6884" evidence="2">
    <location>
        <begin position="106"/>
        <end position="234"/>
    </location>
</feature>
<reference evidence="3 4" key="1">
    <citation type="journal article" date="2019" name="Int. J. Syst. Evol. Microbiol.">
        <title>The Global Catalogue of Microorganisms (GCM) 10K type strain sequencing project: providing services to taxonomists for standard genome sequencing and annotation.</title>
        <authorList>
            <consortium name="The Broad Institute Genomics Platform"/>
            <consortium name="The Broad Institute Genome Sequencing Center for Infectious Disease"/>
            <person name="Wu L."/>
            <person name="Ma J."/>
        </authorList>
    </citation>
    <scope>NUCLEOTIDE SEQUENCE [LARGE SCALE GENOMIC DNA]</scope>
    <source>
        <strain evidence="3 4">CGMCC 1.12125</strain>
    </source>
</reference>
<evidence type="ECO:0000256" key="1">
    <source>
        <dbReference type="SAM" id="MobiDB-lite"/>
    </source>
</evidence>
<feature type="compositionally biased region" description="Basic and acidic residues" evidence="1">
    <location>
        <begin position="10"/>
        <end position="26"/>
    </location>
</feature>
<dbReference type="AlphaFoldDB" id="A0ABD6CEN0"/>